<dbReference type="InterPro" id="IPR036188">
    <property type="entry name" value="FAD/NAD-bd_sf"/>
</dbReference>
<protein>
    <recommendedName>
        <fullName evidence="7 8">Glucose-methanol-choline oxidoreductase N-terminal domain-containing protein</fullName>
    </recommendedName>
</protein>
<feature type="domain" description="Glucose-methanol-choline oxidoreductase N-terminal" evidence="7">
    <location>
        <begin position="112"/>
        <end position="135"/>
    </location>
</feature>
<feature type="domain" description="Glucose-methanol-choline oxidoreductase N-terminal" evidence="8">
    <location>
        <begin position="305"/>
        <end position="319"/>
    </location>
</feature>
<dbReference type="Proteomes" id="UP000310158">
    <property type="component" value="Unassembled WGS sequence"/>
</dbReference>
<dbReference type="GO" id="GO:0050660">
    <property type="term" value="F:flavin adenine dinucleotide binding"/>
    <property type="evidence" value="ECO:0007669"/>
    <property type="project" value="InterPro"/>
</dbReference>
<dbReference type="PROSITE" id="PS00623">
    <property type="entry name" value="GMC_OXRED_1"/>
    <property type="match status" value="1"/>
</dbReference>
<keyword evidence="6" id="KW-0732">Signal</keyword>
<comment type="caution">
    <text evidence="9">The sequence shown here is derived from an EMBL/GenBank/DDBJ whole genome shotgun (WGS) entry which is preliminary data.</text>
</comment>
<evidence type="ECO:0000256" key="5">
    <source>
        <dbReference type="RuleBase" id="RU003968"/>
    </source>
</evidence>
<dbReference type="PANTHER" id="PTHR11552:SF147">
    <property type="entry name" value="CHOLINE DEHYDROGENASE, MITOCHONDRIAL"/>
    <property type="match status" value="1"/>
</dbReference>
<reference evidence="9 10" key="1">
    <citation type="submission" date="2019-02" db="EMBL/GenBank/DDBJ databases">
        <title>Genome sequencing of the rare red list fungi Bondarzewia mesenterica.</title>
        <authorList>
            <person name="Buettner E."/>
            <person name="Kellner H."/>
        </authorList>
    </citation>
    <scope>NUCLEOTIDE SEQUENCE [LARGE SCALE GENOMIC DNA]</scope>
    <source>
        <strain evidence="9 10">DSM 108281</strain>
    </source>
</reference>
<dbReference type="Gene3D" id="3.50.50.60">
    <property type="entry name" value="FAD/NAD(P)-binding domain"/>
    <property type="match status" value="1"/>
</dbReference>
<evidence type="ECO:0000313" key="9">
    <source>
        <dbReference type="EMBL" id="THH11758.1"/>
    </source>
</evidence>
<dbReference type="SUPFAM" id="SSF51905">
    <property type="entry name" value="FAD/NAD(P)-binding domain"/>
    <property type="match status" value="1"/>
</dbReference>
<dbReference type="EMBL" id="SGPL01000497">
    <property type="protein sequence ID" value="THH11758.1"/>
    <property type="molecule type" value="Genomic_DNA"/>
</dbReference>
<keyword evidence="3 5" id="KW-0285">Flavoprotein</keyword>
<evidence type="ECO:0000259" key="8">
    <source>
        <dbReference type="PROSITE" id="PS00624"/>
    </source>
</evidence>
<dbReference type="InterPro" id="IPR012132">
    <property type="entry name" value="GMC_OxRdtase"/>
</dbReference>
<evidence type="ECO:0000256" key="1">
    <source>
        <dbReference type="ARBA" id="ARBA00001974"/>
    </source>
</evidence>
<evidence type="ECO:0000256" key="4">
    <source>
        <dbReference type="ARBA" id="ARBA00022827"/>
    </source>
</evidence>
<evidence type="ECO:0000259" key="7">
    <source>
        <dbReference type="PROSITE" id="PS00623"/>
    </source>
</evidence>
<gene>
    <name evidence="9" type="ORF">EW146_g7933</name>
</gene>
<dbReference type="PROSITE" id="PS00624">
    <property type="entry name" value="GMC_OXRED_2"/>
    <property type="match status" value="1"/>
</dbReference>
<dbReference type="InterPro" id="IPR007867">
    <property type="entry name" value="GMC_OxRtase_C"/>
</dbReference>
<proteinExistence type="inferred from homology"/>
<dbReference type="AlphaFoldDB" id="A0A4S4LK51"/>
<organism evidence="9 10">
    <name type="scientific">Bondarzewia mesenterica</name>
    <dbReference type="NCBI Taxonomy" id="1095465"/>
    <lineage>
        <taxon>Eukaryota</taxon>
        <taxon>Fungi</taxon>
        <taxon>Dikarya</taxon>
        <taxon>Basidiomycota</taxon>
        <taxon>Agaricomycotina</taxon>
        <taxon>Agaricomycetes</taxon>
        <taxon>Russulales</taxon>
        <taxon>Bondarzewiaceae</taxon>
        <taxon>Bondarzewia</taxon>
    </lineage>
</organism>
<accession>A0A4S4LK51</accession>
<dbReference type="Pfam" id="PF00732">
    <property type="entry name" value="GMC_oxred_N"/>
    <property type="match status" value="1"/>
</dbReference>
<dbReference type="OrthoDB" id="269227at2759"/>
<keyword evidence="10" id="KW-1185">Reference proteome</keyword>
<dbReference type="InterPro" id="IPR000172">
    <property type="entry name" value="GMC_OxRdtase_N"/>
</dbReference>
<dbReference type="Gene3D" id="3.30.560.10">
    <property type="entry name" value="Glucose Oxidase, domain 3"/>
    <property type="match status" value="1"/>
</dbReference>
<sequence length="706" mass="77298">MPFFRQVVVFLIILARVALGKVLYEPSHIAHLEYDFIVVGGGTAGNVVANRLSEEVSVRVLVIEAGLSNQNVEDSIVPFFCPLFYPASSWTWNYTTVPQSALGGREIPYPSGRLLGGSSSINSMIYTRGSSEDFDRYARITGDPGWSWSAMEPYLRMLEQFVPSADGHNTTGQFDRSVHGFSGPLRVSLPGYHQEIDDKVVDTTRELDDFPFNEDMNSGFMLGIGWTQATIGGSERSSSATAYLSSKYLKRENLDILLQTSVTKLVPGPTTQDGHIHFTSVELARHGTDTRYYVSARKEIILSAGAINTPQLLMLSGVGDPVALRRLGIDVLLDHPDVGRNLQDHPLLPNQFLVNSTNTFESFERNATLFGELFVQYNTSGTGPFVDGLANLLGWFRIPPNSSIFGEFPDPSAGPNSAHYEMTFSNGFAGFVQALPDTGNYMTIMTNVVAPMSRGFVTLNSIDPFDSPLINPGLLDHPFDVFVMVEAIKAVRRFLNASAWSGYTIAPYGEAAIANTDEELVKYARNLTTTVFHPVGTARMSSTDAEGGVVNPDLSVKRTEGLRIIDASVFAAVYAFAERGADLIKKGVESIDIRRAISTCIAKGVEAHTDIQAQGHHGCGQHPRCTPPYTHHKGPYGQGKRHGDTTGAWHYDGYGPPILHTITFLVLKILGMYGGEDDKRTENLGDEDRMSQRTTAIFSTVRGVQT</sequence>
<comment type="similarity">
    <text evidence="2 5">Belongs to the GMC oxidoreductase family.</text>
</comment>
<feature type="chain" id="PRO_5020357192" description="Glucose-methanol-choline oxidoreductase N-terminal domain-containing protein" evidence="6">
    <location>
        <begin position="21"/>
        <end position="706"/>
    </location>
</feature>
<comment type="cofactor">
    <cofactor evidence="1">
        <name>FAD</name>
        <dbReference type="ChEBI" id="CHEBI:57692"/>
    </cofactor>
</comment>
<keyword evidence="4 5" id="KW-0274">FAD</keyword>
<evidence type="ECO:0000256" key="3">
    <source>
        <dbReference type="ARBA" id="ARBA00022630"/>
    </source>
</evidence>
<dbReference type="PANTHER" id="PTHR11552">
    <property type="entry name" value="GLUCOSE-METHANOL-CHOLINE GMC OXIDOREDUCTASE"/>
    <property type="match status" value="1"/>
</dbReference>
<feature type="signal peptide" evidence="6">
    <location>
        <begin position="1"/>
        <end position="20"/>
    </location>
</feature>
<dbReference type="Pfam" id="PF05199">
    <property type="entry name" value="GMC_oxred_C"/>
    <property type="match status" value="1"/>
</dbReference>
<evidence type="ECO:0000256" key="6">
    <source>
        <dbReference type="SAM" id="SignalP"/>
    </source>
</evidence>
<name>A0A4S4LK51_9AGAM</name>
<evidence type="ECO:0000256" key="2">
    <source>
        <dbReference type="ARBA" id="ARBA00010790"/>
    </source>
</evidence>
<dbReference type="GO" id="GO:0016614">
    <property type="term" value="F:oxidoreductase activity, acting on CH-OH group of donors"/>
    <property type="evidence" value="ECO:0007669"/>
    <property type="project" value="InterPro"/>
</dbReference>
<dbReference type="SUPFAM" id="SSF54373">
    <property type="entry name" value="FAD-linked reductases, C-terminal domain"/>
    <property type="match status" value="1"/>
</dbReference>
<evidence type="ECO:0000313" key="10">
    <source>
        <dbReference type="Proteomes" id="UP000310158"/>
    </source>
</evidence>